<dbReference type="WBParaSite" id="L893_g33456.t1">
    <property type="protein sequence ID" value="L893_g33456.t1"/>
    <property type="gene ID" value="L893_g33456"/>
</dbReference>
<dbReference type="Proteomes" id="UP000095287">
    <property type="component" value="Unplaced"/>
</dbReference>
<reference evidence="3" key="1">
    <citation type="submission" date="2016-11" db="UniProtKB">
        <authorList>
            <consortium name="WormBaseParasite"/>
        </authorList>
    </citation>
    <scope>IDENTIFICATION</scope>
</reference>
<evidence type="ECO:0000313" key="2">
    <source>
        <dbReference type="Proteomes" id="UP000095287"/>
    </source>
</evidence>
<protein>
    <submittedName>
        <fullName evidence="3">Transposase</fullName>
    </submittedName>
</protein>
<feature type="region of interest" description="Disordered" evidence="1">
    <location>
        <begin position="38"/>
        <end position="60"/>
    </location>
</feature>
<sequence length="123" mass="14063">MHILNWLVQRERSRDTRAALRPRLALTDIVIDDVHFREDDSKGNHRQEDPAIGGKGDERLVQWERSRDTRAALRSCLALTDIVIDDVYFREDNSKGNHSQEDPAVGGKGDERGNRENGKTDLE</sequence>
<evidence type="ECO:0000256" key="1">
    <source>
        <dbReference type="SAM" id="MobiDB-lite"/>
    </source>
</evidence>
<dbReference type="AlphaFoldDB" id="A0A1I8A7H1"/>
<organism evidence="2 3">
    <name type="scientific">Steinernema glaseri</name>
    <dbReference type="NCBI Taxonomy" id="37863"/>
    <lineage>
        <taxon>Eukaryota</taxon>
        <taxon>Metazoa</taxon>
        <taxon>Ecdysozoa</taxon>
        <taxon>Nematoda</taxon>
        <taxon>Chromadorea</taxon>
        <taxon>Rhabditida</taxon>
        <taxon>Tylenchina</taxon>
        <taxon>Panagrolaimomorpha</taxon>
        <taxon>Strongyloidoidea</taxon>
        <taxon>Steinernematidae</taxon>
        <taxon>Steinernema</taxon>
    </lineage>
</organism>
<accession>A0A1I8A7H1</accession>
<name>A0A1I8A7H1_9BILA</name>
<keyword evidence="2" id="KW-1185">Reference proteome</keyword>
<evidence type="ECO:0000313" key="3">
    <source>
        <dbReference type="WBParaSite" id="L893_g33456.t1"/>
    </source>
</evidence>
<proteinExistence type="predicted"/>
<feature type="compositionally biased region" description="Basic and acidic residues" evidence="1">
    <location>
        <begin position="108"/>
        <end position="123"/>
    </location>
</feature>
<feature type="region of interest" description="Disordered" evidence="1">
    <location>
        <begin position="90"/>
        <end position="123"/>
    </location>
</feature>
<feature type="compositionally biased region" description="Basic and acidic residues" evidence="1">
    <location>
        <begin position="90"/>
        <end position="101"/>
    </location>
</feature>